<keyword evidence="1" id="KW-0175">Coiled coil</keyword>
<proteinExistence type="predicted"/>
<evidence type="ECO:0000256" key="1">
    <source>
        <dbReference type="SAM" id="Coils"/>
    </source>
</evidence>
<evidence type="ECO:0000313" key="3">
    <source>
        <dbReference type="Proteomes" id="UP000187209"/>
    </source>
</evidence>
<protein>
    <submittedName>
        <fullName evidence="2">Uncharacterized protein</fullName>
    </submittedName>
</protein>
<dbReference type="Proteomes" id="UP000187209">
    <property type="component" value="Unassembled WGS sequence"/>
</dbReference>
<feature type="coiled-coil region" evidence="1">
    <location>
        <begin position="97"/>
        <end position="124"/>
    </location>
</feature>
<keyword evidence="3" id="KW-1185">Reference proteome</keyword>
<name>A0A1R2C456_9CILI</name>
<gene>
    <name evidence="2" type="ORF">SteCoe_15258</name>
</gene>
<dbReference type="EMBL" id="MPUH01000292">
    <property type="protein sequence ID" value="OMJ83777.1"/>
    <property type="molecule type" value="Genomic_DNA"/>
</dbReference>
<dbReference type="AlphaFoldDB" id="A0A1R2C456"/>
<evidence type="ECO:0000313" key="2">
    <source>
        <dbReference type="EMBL" id="OMJ83777.1"/>
    </source>
</evidence>
<organism evidence="2 3">
    <name type="scientific">Stentor coeruleus</name>
    <dbReference type="NCBI Taxonomy" id="5963"/>
    <lineage>
        <taxon>Eukaryota</taxon>
        <taxon>Sar</taxon>
        <taxon>Alveolata</taxon>
        <taxon>Ciliophora</taxon>
        <taxon>Postciliodesmatophora</taxon>
        <taxon>Heterotrichea</taxon>
        <taxon>Heterotrichida</taxon>
        <taxon>Stentoridae</taxon>
        <taxon>Stentor</taxon>
    </lineage>
</organism>
<reference evidence="2 3" key="1">
    <citation type="submission" date="2016-11" db="EMBL/GenBank/DDBJ databases">
        <title>The macronuclear genome of Stentor coeruleus: a giant cell with tiny introns.</title>
        <authorList>
            <person name="Slabodnick M."/>
            <person name="Ruby J.G."/>
            <person name="Reiff S.B."/>
            <person name="Swart E.C."/>
            <person name="Gosai S."/>
            <person name="Prabakaran S."/>
            <person name="Witkowska E."/>
            <person name="Larue G.E."/>
            <person name="Fisher S."/>
            <person name="Freeman R.M."/>
            <person name="Gunawardena J."/>
            <person name="Chu W."/>
            <person name="Stover N.A."/>
            <person name="Gregory B.D."/>
            <person name="Nowacki M."/>
            <person name="Derisi J."/>
            <person name="Roy S.W."/>
            <person name="Marshall W.F."/>
            <person name="Sood P."/>
        </authorList>
    </citation>
    <scope>NUCLEOTIDE SEQUENCE [LARGE SCALE GENOMIC DNA]</scope>
    <source>
        <strain evidence="2">WM001</strain>
    </source>
</reference>
<dbReference type="OrthoDB" id="313596at2759"/>
<sequence>MSSPNQRIQMLKKEIQNLTQQFTATTNEKKIFALPLQAVSYNKDQERDEMQQKINSFRISATGREQTLCNQLKDIQQKLKVLAIKKQNEVNTSKLTKDTYKKNLDELRLELQKCNDEYQIFLASEHEKQRIHESKTLAKAQVYTDSLIPLEEDLKTLEKVRSIFELQSEGLQEKENSFLNTFSMCKEDYEMSLIKKFEYISLREEFEANCEFFAKEYADELEFFIEEDEYYRKIVSNTSMLNKYKDEVYKLQSKLGFCLLKIFNNEEKLSQAIREMQNLINYSTEIKVSLELNDLEECLASKCKNLSIEPYENCLLELNALEKFNIDEEILKLQLIEVKNLESQMRQEFELEENFFSEAIIMMKYEKKNTEAEEDEFRLKKIKFRNKMAAISQWKDEVESVIGMHAPNFSFFILDKTITQEFFINIGGMQNFEGKKDLEILLNNYYNKVNNRNKIMQNYSSQLKERHMAKEKYKQKLFKKKMELLGVRLEILRAKQQVQILMDKERSIMNEHLSMSKNTIIKGFLMLKSSISLCDSLIHTYTKSGEVFVIYMKYLQKILKVVRKDISLNKLSLSEVIEEQKTTHYQIEKISEKKKKNRPSLSPFTNNENLILLKEKVDYLTEHHSAYNKEYIDFETDLQLKITLIEQEESMLRSQQQAIESALRNMEFEAKRFKDIETNYSKQDDMDAAPIPESFKDPFHSRSPFKTRKMALSEDYFLGEIKDANERSSIIDGNPFLELVVKPLGKNIMMSTDRNSSTPVRAINKKYYRFHLDDITQNEKDFLDKIKPLLEGTDMYKKFVTRPNAKVQQFEILDCLKVPPECCGYALRQFFLHKSLNKIHVTQPLKPGFESTISSDCLMAPILNPNTLLVLKAQGYLNKDDLDYDKLNEKARNSINLDVNSEKFKEQCRGINYYPFCIGLAKGEKIELIAKGYQMLKQWVNGINALVKYKRLIPKLTSRIEAYTTV</sequence>
<accession>A0A1R2C456</accession>
<comment type="caution">
    <text evidence="2">The sequence shown here is derived from an EMBL/GenBank/DDBJ whole genome shotgun (WGS) entry which is preliminary data.</text>
</comment>